<comment type="subcellular location">
    <subcellularLocation>
        <location evidence="1">Membrane</location>
        <topology evidence="1">Multi-pass membrane protein</topology>
    </subcellularLocation>
</comment>
<evidence type="ECO:0000256" key="11">
    <source>
        <dbReference type="ARBA" id="ARBA00023136"/>
    </source>
</evidence>
<evidence type="ECO:0000313" key="14">
    <source>
        <dbReference type="EMBL" id="RHZ75856.1"/>
    </source>
</evidence>
<evidence type="ECO:0000256" key="6">
    <source>
        <dbReference type="ARBA" id="ARBA00022723"/>
    </source>
</evidence>
<dbReference type="Gene3D" id="3.10.120.10">
    <property type="entry name" value="Cytochrome b5-like heme/steroid binding domain"/>
    <property type="match status" value="1"/>
</dbReference>
<evidence type="ECO:0000256" key="4">
    <source>
        <dbReference type="ARBA" id="ARBA00022617"/>
    </source>
</evidence>
<evidence type="ECO:0000256" key="10">
    <source>
        <dbReference type="ARBA" id="ARBA00023098"/>
    </source>
</evidence>
<dbReference type="AlphaFoldDB" id="A0A397IQ47"/>
<evidence type="ECO:0000256" key="3">
    <source>
        <dbReference type="ARBA" id="ARBA00009295"/>
    </source>
</evidence>
<keyword evidence="11 12" id="KW-0472">Membrane</keyword>
<keyword evidence="7 12" id="KW-1133">Transmembrane helix</keyword>
<feature type="transmembrane region" description="Helical" evidence="12">
    <location>
        <begin position="148"/>
        <end position="170"/>
    </location>
</feature>
<feature type="transmembrane region" description="Helical" evidence="12">
    <location>
        <begin position="333"/>
        <end position="353"/>
    </location>
</feature>
<dbReference type="PANTHER" id="PTHR19353">
    <property type="entry name" value="FATTY ACID DESATURASE 2"/>
    <property type="match status" value="1"/>
</dbReference>
<dbReference type="OrthoDB" id="260091at2759"/>
<keyword evidence="4" id="KW-0349">Heme</keyword>
<dbReference type="Pfam" id="PF00173">
    <property type="entry name" value="Cyt-b5"/>
    <property type="match status" value="1"/>
</dbReference>
<evidence type="ECO:0000313" key="15">
    <source>
        <dbReference type="Proteomes" id="UP000266861"/>
    </source>
</evidence>
<dbReference type="InterPro" id="IPR012171">
    <property type="entry name" value="Fatty_acid_desaturase"/>
</dbReference>
<name>A0A397IQ47_9GLOM</name>
<keyword evidence="5 12" id="KW-0812">Transmembrane</keyword>
<dbReference type="EMBL" id="PQFF01000196">
    <property type="protein sequence ID" value="RHZ75856.1"/>
    <property type="molecule type" value="Genomic_DNA"/>
</dbReference>
<dbReference type="SMART" id="SM01117">
    <property type="entry name" value="Cyt-b5"/>
    <property type="match status" value="1"/>
</dbReference>
<dbReference type="InterPro" id="IPR005804">
    <property type="entry name" value="FA_desaturase_dom"/>
</dbReference>
<protein>
    <recommendedName>
        <fullName evidence="13">Cytochrome b5 heme-binding domain-containing protein</fullName>
    </recommendedName>
</protein>
<accession>A0A397IQ47</accession>
<keyword evidence="10" id="KW-0443">Lipid metabolism</keyword>
<reference evidence="14 15" key="1">
    <citation type="submission" date="2018-08" db="EMBL/GenBank/DDBJ databases">
        <title>Genome and evolution of the arbuscular mycorrhizal fungus Diversispora epigaea (formerly Glomus versiforme) and its bacterial endosymbionts.</title>
        <authorList>
            <person name="Sun X."/>
            <person name="Fei Z."/>
            <person name="Harrison M."/>
        </authorList>
    </citation>
    <scope>NUCLEOTIDE SEQUENCE [LARGE SCALE GENOMIC DNA]</scope>
    <source>
        <strain evidence="14 15">IT104</strain>
    </source>
</reference>
<feature type="transmembrane region" description="Helical" evidence="12">
    <location>
        <begin position="291"/>
        <end position="313"/>
    </location>
</feature>
<dbReference type="PANTHER" id="PTHR19353:SF30">
    <property type="entry name" value="DELTA 8-(E)-SPHINGOLIPID DESATURASE"/>
    <property type="match status" value="1"/>
</dbReference>
<keyword evidence="8" id="KW-0560">Oxidoreductase</keyword>
<evidence type="ECO:0000256" key="8">
    <source>
        <dbReference type="ARBA" id="ARBA00023002"/>
    </source>
</evidence>
<keyword evidence="15" id="KW-1185">Reference proteome</keyword>
<comment type="caution">
    <text evidence="14">The sequence shown here is derived from an EMBL/GenBank/DDBJ whole genome shotgun (WGS) entry which is preliminary data.</text>
</comment>
<dbReference type="GO" id="GO:0046872">
    <property type="term" value="F:metal ion binding"/>
    <property type="evidence" value="ECO:0007669"/>
    <property type="project" value="UniProtKB-KW"/>
</dbReference>
<evidence type="ECO:0000259" key="13">
    <source>
        <dbReference type="PROSITE" id="PS50255"/>
    </source>
</evidence>
<proteinExistence type="inferred from homology"/>
<dbReference type="SUPFAM" id="SSF55856">
    <property type="entry name" value="Cytochrome b5-like heme/steroid binding domain"/>
    <property type="match status" value="1"/>
</dbReference>
<dbReference type="CDD" id="cd03506">
    <property type="entry name" value="Delta6-FADS-like"/>
    <property type="match status" value="1"/>
</dbReference>
<dbReference type="GO" id="GO:0016717">
    <property type="term" value="F:oxidoreductase activity, acting on paired donors, with oxidation of a pair of donors resulting in the reduction of molecular oxygen to two molecules of water"/>
    <property type="evidence" value="ECO:0007669"/>
    <property type="project" value="TreeGrafter"/>
</dbReference>
<feature type="transmembrane region" description="Helical" evidence="12">
    <location>
        <begin position="176"/>
        <end position="196"/>
    </location>
</feature>
<evidence type="ECO:0000256" key="7">
    <source>
        <dbReference type="ARBA" id="ARBA00022989"/>
    </source>
</evidence>
<gene>
    <name evidence="14" type="ORF">Glove_209g106</name>
</gene>
<dbReference type="GO" id="GO:0016020">
    <property type="term" value="C:membrane"/>
    <property type="evidence" value="ECO:0007669"/>
    <property type="project" value="UniProtKB-SubCell"/>
</dbReference>
<evidence type="ECO:0000256" key="12">
    <source>
        <dbReference type="SAM" id="Phobius"/>
    </source>
</evidence>
<comment type="similarity">
    <text evidence="3">Belongs to the fatty acid desaturase type 1 family.</text>
</comment>
<sequence length="483" mass="56496">MPPLLYETNKGDQLTYLSKQDVEKRVQSGQMLIIYNEKVYKLNKWIKYHPGGDLAIIHMIGKDATDEINVFHPEYVTKKKIHNFYIGEYNGTSEQESETTTTTTNTANTKIIDDNKTKLSLKEEQLISSSFKQLELKIKELGLYQCNYWNYFLEGIRYLILIISAWLLVIYGTQTIHYILSAILLGFFWHQLAFTAHDSGHSGITHNLLIDNLIGIFLADFCGGLSIAWWKRNHYVHHIVTNHPEHDPDIQHLPFFAVSTKFLNNLYSTFYKRTLYFDSFAKIFISYQHYLYYPILCLGRFNLYFLSISFLINEENVAFRNLEKGGMVFFWCWYIYMLSHLPSIPMVICFIVLSHAVTMILHVQITLSHFGMSTEELGTIESFPRKMTRTTMDVDCPWWMDWFHGGLQYQTIHHLFPRIPRHNLRRCQPLVQNFCNEVGLKYHLYGFIKGNGIVLGALKDVGNQIDLLRKVAKSHANRNLKEK</sequence>
<feature type="domain" description="Cytochrome b5 heme-binding" evidence="13">
    <location>
        <begin position="14"/>
        <end position="90"/>
    </location>
</feature>
<dbReference type="GO" id="GO:0006629">
    <property type="term" value="P:lipid metabolic process"/>
    <property type="evidence" value="ECO:0007669"/>
    <property type="project" value="UniProtKB-KW"/>
</dbReference>
<organism evidence="14 15">
    <name type="scientific">Diversispora epigaea</name>
    <dbReference type="NCBI Taxonomy" id="1348612"/>
    <lineage>
        <taxon>Eukaryota</taxon>
        <taxon>Fungi</taxon>
        <taxon>Fungi incertae sedis</taxon>
        <taxon>Mucoromycota</taxon>
        <taxon>Glomeromycotina</taxon>
        <taxon>Glomeromycetes</taxon>
        <taxon>Diversisporales</taxon>
        <taxon>Diversisporaceae</taxon>
        <taxon>Diversispora</taxon>
    </lineage>
</organism>
<feature type="transmembrane region" description="Helical" evidence="12">
    <location>
        <begin position="208"/>
        <end position="230"/>
    </location>
</feature>
<comment type="pathway">
    <text evidence="2">Lipid metabolism.</text>
</comment>
<dbReference type="PROSITE" id="PS50255">
    <property type="entry name" value="CYTOCHROME_B5_2"/>
    <property type="match status" value="1"/>
</dbReference>
<evidence type="ECO:0000256" key="5">
    <source>
        <dbReference type="ARBA" id="ARBA00022692"/>
    </source>
</evidence>
<keyword evidence="9" id="KW-0408">Iron</keyword>
<dbReference type="InterPro" id="IPR036400">
    <property type="entry name" value="Cyt_B5-like_heme/steroid_sf"/>
</dbReference>
<dbReference type="STRING" id="1348612.A0A397IQ47"/>
<dbReference type="PIRSF" id="PIRSF015921">
    <property type="entry name" value="FA_sphinglp_des"/>
    <property type="match status" value="1"/>
</dbReference>
<evidence type="ECO:0000256" key="1">
    <source>
        <dbReference type="ARBA" id="ARBA00004141"/>
    </source>
</evidence>
<evidence type="ECO:0000256" key="2">
    <source>
        <dbReference type="ARBA" id="ARBA00005189"/>
    </source>
</evidence>
<dbReference type="Pfam" id="PF00487">
    <property type="entry name" value="FA_desaturase"/>
    <property type="match status" value="1"/>
</dbReference>
<dbReference type="Proteomes" id="UP000266861">
    <property type="component" value="Unassembled WGS sequence"/>
</dbReference>
<dbReference type="InterPro" id="IPR001199">
    <property type="entry name" value="Cyt_B5-like_heme/steroid-bd"/>
</dbReference>
<keyword evidence="6" id="KW-0479">Metal-binding</keyword>
<evidence type="ECO:0000256" key="9">
    <source>
        <dbReference type="ARBA" id="ARBA00023004"/>
    </source>
</evidence>